<sequence length="185" mass="20463">MSVADLAKYGALLYFFGIGAWFATAQAHFDRSSQAKPLLIIVVVLSTILSLVTIVIALRSSLPIERLVTAMVVASAAALLFRWALKTIATKNLGLVFSGLVPPEVVQNGPYRWIRHPLYTAYSLFWISCAFLTASLLSCVLAGFVVILYIVAARAEERDIIQSKLGPAYEEYRKRTGLLLPRLFR</sequence>
<evidence type="ECO:0000313" key="6">
    <source>
        <dbReference type="EMBL" id="MBB5712149.1"/>
    </source>
</evidence>
<proteinExistence type="predicted"/>
<keyword evidence="7" id="KW-1185">Reference proteome</keyword>
<dbReference type="Pfam" id="PF04191">
    <property type="entry name" value="PEMT"/>
    <property type="match status" value="1"/>
</dbReference>
<keyword evidence="2 5" id="KW-0812">Transmembrane</keyword>
<dbReference type="AlphaFoldDB" id="A0A840YJ40"/>
<feature type="transmembrane region" description="Helical" evidence="5">
    <location>
        <begin position="125"/>
        <end position="152"/>
    </location>
</feature>
<feature type="transmembrane region" description="Helical" evidence="5">
    <location>
        <begin position="67"/>
        <end position="85"/>
    </location>
</feature>
<feature type="transmembrane region" description="Helical" evidence="5">
    <location>
        <begin position="37"/>
        <end position="58"/>
    </location>
</feature>
<evidence type="ECO:0000256" key="2">
    <source>
        <dbReference type="ARBA" id="ARBA00022692"/>
    </source>
</evidence>
<name>A0A840YJ40_9SPHN</name>
<evidence type="ECO:0000256" key="3">
    <source>
        <dbReference type="ARBA" id="ARBA00022989"/>
    </source>
</evidence>
<gene>
    <name evidence="6" type="ORF">FHT02_003406</name>
</gene>
<dbReference type="RefSeq" id="WP_184090187.1">
    <property type="nucleotide sequence ID" value="NZ_JACIJF010000013.1"/>
</dbReference>
<dbReference type="Gene3D" id="1.20.120.1630">
    <property type="match status" value="1"/>
</dbReference>
<dbReference type="PANTHER" id="PTHR12714:SF9">
    <property type="entry name" value="PROTEIN-S-ISOPRENYLCYSTEINE O-METHYLTRANSFERASE"/>
    <property type="match status" value="1"/>
</dbReference>
<evidence type="ECO:0000256" key="5">
    <source>
        <dbReference type="SAM" id="Phobius"/>
    </source>
</evidence>
<accession>A0A840YJ40</accession>
<keyword evidence="4 5" id="KW-0472">Membrane</keyword>
<dbReference type="GO" id="GO:0008168">
    <property type="term" value="F:methyltransferase activity"/>
    <property type="evidence" value="ECO:0007669"/>
    <property type="project" value="UniProtKB-KW"/>
</dbReference>
<dbReference type="InterPro" id="IPR007318">
    <property type="entry name" value="Phopholipid_MeTrfase"/>
</dbReference>
<dbReference type="PANTHER" id="PTHR12714">
    <property type="entry name" value="PROTEIN-S ISOPRENYLCYSTEINE O-METHYLTRANSFERASE"/>
    <property type="match status" value="1"/>
</dbReference>
<organism evidence="6 7">
    <name type="scientific">Sphingomonas xinjiangensis</name>
    <dbReference type="NCBI Taxonomy" id="643568"/>
    <lineage>
        <taxon>Bacteria</taxon>
        <taxon>Pseudomonadati</taxon>
        <taxon>Pseudomonadota</taxon>
        <taxon>Alphaproteobacteria</taxon>
        <taxon>Sphingomonadales</taxon>
        <taxon>Sphingomonadaceae</taxon>
        <taxon>Sphingomonas</taxon>
    </lineage>
</organism>
<evidence type="ECO:0000313" key="7">
    <source>
        <dbReference type="Proteomes" id="UP000527143"/>
    </source>
</evidence>
<comment type="caution">
    <text evidence="6">The sequence shown here is derived from an EMBL/GenBank/DDBJ whole genome shotgun (WGS) entry which is preliminary data.</text>
</comment>
<keyword evidence="6" id="KW-0489">Methyltransferase</keyword>
<evidence type="ECO:0000256" key="4">
    <source>
        <dbReference type="ARBA" id="ARBA00023136"/>
    </source>
</evidence>
<comment type="subcellular location">
    <subcellularLocation>
        <location evidence="1">Endomembrane system</location>
        <topology evidence="1">Multi-pass membrane protein</topology>
    </subcellularLocation>
</comment>
<dbReference type="EMBL" id="JACIJF010000013">
    <property type="protein sequence ID" value="MBB5712149.1"/>
    <property type="molecule type" value="Genomic_DNA"/>
</dbReference>
<dbReference type="GO" id="GO:0032259">
    <property type="term" value="P:methylation"/>
    <property type="evidence" value="ECO:0007669"/>
    <property type="project" value="UniProtKB-KW"/>
</dbReference>
<reference evidence="6 7" key="1">
    <citation type="submission" date="2020-08" db="EMBL/GenBank/DDBJ databases">
        <title>Genomic Encyclopedia of Type Strains, Phase IV (KMG-IV): sequencing the most valuable type-strain genomes for metagenomic binning, comparative biology and taxonomic classification.</title>
        <authorList>
            <person name="Goeker M."/>
        </authorList>
    </citation>
    <scope>NUCLEOTIDE SEQUENCE [LARGE SCALE GENOMIC DNA]</scope>
    <source>
        <strain evidence="6 7">DSM 26736</strain>
    </source>
</reference>
<dbReference type="GO" id="GO:0012505">
    <property type="term" value="C:endomembrane system"/>
    <property type="evidence" value="ECO:0007669"/>
    <property type="project" value="UniProtKB-SubCell"/>
</dbReference>
<keyword evidence="3 5" id="KW-1133">Transmembrane helix</keyword>
<protein>
    <submittedName>
        <fullName evidence="6">Protein-S-isoprenylcysteine O-methyltransferase Ste14</fullName>
    </submittedName>
</protein>
<evidence type="ECO:0000256" key="1">
    <source>
        <dbReference type="ARBA" id="ARBA00004127"/>
    </source>
</evidence>
<dbReference type="Proteomes" id="UP000527143">
    <property type="component" value="Unassembled WGS sequence"/>
</dbReference>
<keyword evidence="6" id="KW-0808">Transferase</keyword>